<feature type="compositionally biased region" description="Polar residues" evidence="10">
    <location>
        <begin position="293"/>
        <end position="315"/>
    </location>
</feature>
<sequence>MNDEATGVQPPAPLTMPHKHWQYPKANGVIIDRIKEEHNLNTIPEEGGHRNNENCQTQALNLFNGPPQGQEDEGSLSDSEVSRISAAGVNMRLKKKKRVSSSSGLTSQSSAVDEDSRDAERPMSWEGELSDSEMSRLDEAIVAGRGAIVAAAQANSLQQQQQQQEYEEEASMEGVQCGGASPTRCSPPMPVLLDIKPPPMSEKGMNLVSGCGEQRDESVLKGSTLPPGLPYTPSQSPLTQRHMLLSKSQQQQHPPTPSPDSAIHSAYYSPTQSPVASRHPLSSSGFSSPYSTRHATPSLSRTSSDASQYSQHSTGSCYSSPAQFSSPSHSPVQARHPLHLLAHTSLSRDYALPPHASPGVVVYARSDDEKHAYLHDPVHHEGQYLRDDVDDQPSLSSGAGISRQQLINSPCPICGDKISGFHYGIFSCESCKGFFKRTVQNRKNYVCLRGSACPVTIATRKKCPACRFDKCLKAGMKLEAIREDRTRGGRSTYQCSYTLPTTLIPPGSSSLEQQHSPEKLPSPSLAPSTSAHHSQAFQAAQMPSQREQTRVKMENMASEAGMSHRNASSNGVSVPQLLQEIMDVEHLWHHEQGGGPSSRRARTAAEAALLASAGDDSSSSTNQDFIQAAAASNGSTDFIQNLCSIADHRLYKIVKWCKSLPLFKYISIDDQIALLINAWCELLLFSCCFRSMSSPGEIRVSLGKSLSLEKARALGLGPCIERMLNFTEHLRRLRLDKYEYVAMKVIVLLTSDTSDLKEPEKVRASQEKVLEALQHYTLQRYPDLPSKFGELLLRIPELQRACQIGKEMLSLKNKDGEGSSSFNLLMELLRGDH</sequence>
<evidence type="ECO:0000256" key="2">
    <source>
        <dbReference type="ARBA" id="ARBA00022723"/>
    </source>
</evidence>
<feature type="region of interest" description="Disordered" evidence="10">
    <location>
        <begin position="160"/>
        <end position="332"/>
    </location>
</feature>
<accession>A0A8S1C131</accession>
<evidence type="ECO:0000256" key="8">
    <source>
        <dbReference type="ARBA" id="ARBA00023170"/>
    </source>
</evidence>
<dbReference type="PROSITE" id="PS51843">
    <property type="entry name" value="NR_LBD"/>
    <property type="match status" value="1"/>
</dbReference>
<feature type="compositionally biased region" description="Low complexity" evidence="10">
    <location>
        <begin position="316"/>
        <end position="331"/>
    </location>
</feature>
<evidence type="ECO:0000256" key="7">
    <source>
        <dbReference type="ARBA" id="ARBA00023163"/>
    </source>
</evidence>
<dbReference type="PRINTS" id="PR00047">
    <property type="entry name" value="STROIDFINGER"/>
</dbReference>
<feature type="compositionally biased region" description="Low complexity" evidence="10">
    <location>
        <begin position="100"/>
        <end position="110"/>
    </location>
</feature>
<keyword evidence="8" id="KW-0675">Receptor</keyword>
<dbReference type="SMART" id="SM00399">
    <property type="entry name" value="ZnF_C4"/>
    <property type="match status" value="1"/>
</dbReference>
<keyword evidence="3" id="KW-0863">Zinc-finger</keyword>
<dbReference type="PANTHER" id="PTHR24086:SF25">
    <property type="entry name" value="NUCLEAR HORMONE RECEPTOR FTZ-F1 BETA"/>
    <property type="match status" value="1"/>
</dbReference>
<keyword evidence="9" id="KW-0539">Nucleus</keyword>
<dbReference type="InterPro" id="IPR013088">
    <property type="entry name" value="Znf_NHR/GATA"/>
</dbReference>
<feature type="domain" description="Nuclear receptor" evidence="11">
    <location>
        <begin position="408"/>
        <end position="483"/>
    </location>
</feature>
<dbReference type="SMART" id="SM00430">
    <property type="entry name" value="HOLI"/>
    <property type="match status" value="1"/>
</dbReference>
<dbReference type="InterPro" id="IPR001628">
    <property type="entry name" value="Znf_hrmn_rcpt"/>
</dbReference>
<evidence type="ECO:0000256" key="3">
    <source>
        <dbReference type="ARBA" id="ARBA00022771"/>
    </source>
</evidence>
<dbReference type="EMBL" id="CADEPI010000010">
    <property type="protein sequence ID" value="CAB3362943.1"/>
    <property type="molecule type" value="Genomic_DNA"/>
</dbReference>
<evidence type="ECO:0008006" key="15">
    <source>
        <dbReference type="Google" id="ProtNLM"/>
    </source>
</evidence>
<dbReference type="FunFam" id="3.30.50.10:FF:000037">
    <property type="entry name" value="Nuclear hormone receptor FTZ-F1 beta"/>
    <property type="match status" value="1"/>
</dbReference>
<evidence type="ECO:0000256" key="4">
    <source>
        <dbReference type="ARBA" id="ARBA00022833"/>
    </source>
</evidence>
<feature type="region of interest" description="Disordered" evidence="10">
    <location>
        <begin position="92"/>
        <end position="133"/>
    </location>
</feature>
<dbReference type="GO" id="GO:0004879">
    <property type="term" value="F:nuclear receptor activity"/>
    <property type="evidence" value="ECO:0007669"/>
    <property type="project" value="InterPro"/>
</dbReference>
<dbReference type="GO" id="GO:0008270">
    <property type="term" value="F:zinc ion binding"/>
    <property type="evidence" value="ECO:0007669"/>
    <property type="project" value="UniProtKB-KW"/>
</dbReference>
<dbReference type="GO" id="GO:0005634">
    <property type="term" value="C:nucleus"/>
    <property type="evidence" value="ECO:0007669"/>
    <property type="project" value="UniProtKB-SubCell"/>
</dbReference>
<dbReference type="Gene3D" id="3.30.50.10">
    <property type="entry name" value="Erythroid Transcription Factor GATA-1, subunit A"/>
    <property type="match status" value="1"/>
</dbReference>
<evidence type="ECO:0000259" key="11">
    <source>
        <dbReference type="PROSITE" id="PS51030"/>
    </source>
</evidence>
<keyword evidence="14" id="KW-1185">Reference proteome</keyword>
<dbReference type="InterPro" id="IPR035500">
    <property type="entry name" value="NHR-like_dom_sf"/>
</dbReference>
<dbReference type="Pfam" id="PF00104">
    <property type="entry name" value="Hormone_recep"/>
    <property type="match status" value="1"/>
</dbReference>
<keyword evidence="6" id="KW-0238">DNA-binding</keyword>
<dbReference type="CDD" id="cd06930">
    <property type="entry name" value="NR_LBD_F2"/>
    <property type="match status" value="1"/>
</dbReference>
<dbReference type="Pfam" id="PF00105">
    <property type="entry name" value="zf-C4"/>
    <property type="match status" value="1"/>
</dbReference>
<evidence type="ECO:0000256" key="10">
    <source>
        <dbReference type="SAM" id="MobiDB-lite"/>
    </source>
</evidence>
<dbReference type="Proteomes" id="UP000494165">
    <property type="component" value="Unassembled WGS sequence"/>
</dbReference>
<keyword evidence="7" id="KW-0804">Transcription</keyword>
<dbReference type="PANTHER" id="PTHR24086">
    <property type="entry name" value="NUCLEAR RECEPTOR SUBFAMILY 5 GROUP A"/>
    <property type="match status" value="1"/>
</dbReference>
<evidence type="ECO:0000313" key="14">
    <source>
        <dbReference type="Proteomes" id="UP000494165"/>
    </source>
</evidence>
<evidence type="ECO:0000256" key="5">
    <source>
        <dbReference type="ARBA" id="ARBA00023015"/>
    </source>
</evidence>
<evidence type="ECO:0000313" key="13">
    <source>
        <dbReference type="EMBL" id="CAB3362943.1"/>
    </source>
</evidence>
<dbReference type="InterPro" id="IPR001723">
    <property type="entry name" value="Nuclear_hrmn_rcpt"/>
</dbReference>
<dbReference type="InterPro" id="IPR016355">
    <property type="entry name" value="NR5-like"/>
</dbReference>
<dbReference type="SUPFAM" id="SSF48508">
    <property type="entry name" value="Nuclear receptor ligand-binding domain"/>
    <property type="match status" value="1"/>
</dbReference>
<feature type="region of interest" description="Disordered" evidence="10">
    <location>
        <begin position="59"/>
        <end position="80"/>
    </location>
</feature>
<evidence type="ECO:0000259" key="12">
    <source>
        <dbReference type="PROSITE" id="PS51843"/>
    </source>
</evidence>
<dbReference type="CDD" id="cd07167">
    <property type="entry name" value="NR_DBD_Lrh-1_like"/>
    <property type="match status" value="1"/>
</dbReference>
<feature type="compositionally biased region" description="Low complexity" evidence="10">
    <location>
        <begin position="277"/>
        <end position="291"/>
    </location>
</feature>
<dbReference type="OrthoDB" id="5984981at2759"/>
<feature type="region of interest" description="Disordered" evidence="10">
    <location>
        <begin position="506"/>
        <end position="547"/>
    </location>
</feature>
<evidence type="ECO:0000256" key="6">
    <source>
        <dbReference type="ARBA" id="ARBA00023125"/>
    </source>
</evidence>
<dbReference type="SUPFAM" id="SSF57716">
    <property type="entry name" value="Glucocorticoid receptor-like (DNA-binding domain)"/>
    <property type="match status" value="1"/>
</dbReference>
<keyword evidence="5" id="KW-0805">Transcription regulation</keyword>
<gene>
    <name evidence="13" type="ORF">CLODIP_2_CD15424</name>
</gene>
<protein>
    <recommendedName>
        <fullName evidence="15">Nuclear receptor domain-containing protein</fullName>
    </recommendedName>
</protein>
<feature type="domain" description="NR LBD" evidence="12">
    <location>
        <begin position="606"/>
        <end position="831"/>
    </location>
</feature>
<evidence type="ECO:0000256" key="9">
    <source>
        <dbReference type="ARBA" id="ARBA00023242"/>
    </source>
</evidence>
<dbReference type="GO" id="GO:0043565">
    <property type="term" value="F:sequence-specific DNA binding"/>
    <property type="evidence" value="ECO:0007669"/>
    <property type="project" value="InterPro"/>
</dbReference>
<keyword evidence="2" id="KW-0479">Metal-binding</keyword>
<dbReference type="PROSITE" id="PS00031">
    <property type="entry name" value="NUCLEAR_REC_DBD_1"/>
    <property type="match status" value="1"/>
</dbReference>
<dbReference type="PRINTS" id="PR00398">
    <property type="entry name" value="STRDHORMONER"/>
</dbReference>
<dbReference type="Gene3D" id="1.10.565.10">
    <property type="entry name" value="Retinoid X Receptor"/>
    <property type="match status" value="1"/>
</dbReference>
<evidence type="ECO:0000256" key="1">
    <source>
        <dbReference type="ARBA" id="ARBA00004123"/>
    </source>
</evidence>
<reference evidence="13 14" key="1">
    <citation type="submission" date="2020-04" db="EMBL/GenBank/DDBJ databases">
        <authorList>
            <person name="Alioto T."/>
            <person name="Alioto T."/>
            <person name="Gomez Garrido J."/>
        </authorList>
    </citation>
    <scope>NUCLEOTIDE SEQUENCE [LARGE SCALE GENOMIC DNA]</scope>
</reference>
<dbReference type="PROSITE" id="PS51030">
    <property type="entry name" value="NUCLEAR_REC_DBD_2"/>
    <property type="match status" value="1"/>
</dbReference>
<dbReference type="AlphaFoldDB" id="A0A8S1C131"/>
<organism evidence="13 14">
    <name type="scientific">Cloeon dipterum</name>
    <dbReference type="NCBI Taxonomy" id="197152"/>
    <lineage>
        <taxon>Eukaryota</taxon>
        <taxon>Metazoa</taxon>
        <taxon>Ecdysozoa</taxon>
        <taxon>Arthropoda</taxon>
        <taxon>Hexapoda</taxon>
        <taxon>Insecta</taxon>
        <taxon>Pterygota</taxon>
        <taxon>Palaeoptera</taxon>
        <taxon>Ephemeroptera</taxon>
        <taxon>Pisciforma</taxon>
        <taxon>Baetidae</taxon>
        <taxon>Cloeon</taxon>
    </lineage>
</organism>
<proteinExistence type="predicted"/>
<feature type="compositionally biased region" description="Low complexity" evidence="10">
    <location>
        <begin position="521"/>
        <end position="541"/>
    </location>
</feature>
<comment type="subcellular location">
    <subcellularLocation>
        <location evidence="1">Nucleus</location>
    </subcellularLocation>
</comment>
<dbReference type="InterPro" id="IPR000536">
    <property type="entry name" value="Nucl_hrmn_rcpt_lig-bd"/>
</dbReference>
<name>A0A8S1C131_9INSE</name>
<keyword evidence="4" id="KW-0862">Zinc</keyword>
<feature type="compositionally biased region" description="Pro residues" evidence="10">
    <location>
        <begin position="185"/>
        <end position="200"/>
    </location>
</feature>
<comment type="caution">
    <text evidence="13">The sequence shown here is derived from an EMBL/GenBank/DDBJ whole genome shotgun (WGS) entry which is preliminary data.</text>
</comment>